<dbReference type="OrthoDB" id="66620at2759"/>
<dbReference type="Pfam" id="PF00005">
    <property type="entry name" value="ABC_tran"/>
    <property type="match status" value="1"/>
</dbReference>
<dbReference type="CDD" id="cd03213">
    <property type="entry name" value="ABCG_EPDR"/>
    <property type="match status" value="1"/>
</dbReference>
<gene>
    <name evidence="11" type="ORF">H4219_005898</name>
</gene>
<dbReference type="InterPro" id="IPR043926">
    <property type="entry name" value="ABCG_dom"/>
</dbReference>
<feature type="transmembrane region" description="Helical" evidence="9">
    <location>
        <begin position="376"/>
        <end position="396"/>
    </location>
</feature>
<organism evidence="11 12">
    <name type="scientific">Mycoemilia scoparia</name>
    <dbReference type="NCBI Taxonomy" id="417184"/>
    <lineage>
        <taxon>Eukaryota</taxon>
        <taxon>Fungi</taxon>
        <taxon>Fungi incertae sedis</taxon>
        <taxon>Zoopagomycota</taxon>
        <taxon>Kickxellomycotina</taxon>
        <taxon>Kickxellomycetes</taxon>
        <taxon>Kickxellales</taxon>
        <taxon>Kickxellaceae</taxon>
        <taxon>Mycoemilia</taxon>
    </lineage>
</organism>
<keyword evidence="3 9" id="KW-0812">Transmembrane</keyword>
<feature type="transmembrane region" description="Helical" evidence="9">
    <location>
        <begin position="416"/>
        <end position="435"/>
    </location>
</feature>
<evidence type="ECO:0000313" key="11">
    <source>
        <dbReference type="EMBL" id="KAJ1911568.1"/>
    </source>
</evidence>
<dbReference type="GO" id="GO:0140359">
    <property type="term" value="F:ABC-type transporter activity"/>
    <property type="evidence" value="ECO:0007669"/>
    <property type="project" value="InterPro"/>
</dbReference>
<feature type="region of interest" description="Disordered" evidence="8">
    <location>
        <begin position="693"/>
        <end position="735"/>
    </location>
</feature>
<comment type="subcellular location">
    <subcellularLocation>
        <location evidence="1">Membrane</location>
        <topology evidence="1">Multi-pass membrane protein</topology>
    </subcellularLocation>
</comment>
<evidence type="ECO:0000256" key="8">
    <source>
        <dbReference type="SAM" id="MobiDB-lite"/>
    </source>
</evidence>
<comment type="caution">
    <text evidence="11">The sequence shown here is derived from an EMBL/GenBank/DDBJ whole genome shotgun (WGS) entry which is preliminary data.</text>
</comment>
<dbReference type="SMART" id="SM00382">
    <property type="entry name" value="AAA"/>
    <property type="match status" value="1"/>
</dbReference>
<evidence type="ECO:0000259" key="10">
    <source>
        <dbReference type="PROSITE" id="PS50893"/>
    </source>
</evidence>
<feature type="transmembrane region" description="Helical" evidence="9">
    <location>
        <begin position="456"/>
        <end position="479"/>
    </location>
</feature>
<protein>
    <recommendedName>
        <fullName evidence="10">ABC transporter domain-containing protein</fullName>
    </recommendedName>
</protein>
<keyword evidence="6 9" id="KW-1133">Transmembrane helix</keyword>
<evidence type="ECO:0000256" key="4">
    <source>
        <dbReference type="ARBA" id="ARBA00022741"/>
    </source>
</evidence>
<feature type="transmembrane region" description="Helical" evidence="9">
    <location>
        <begin position="596"/>
        <end position="622"/>
    </location>
</feature>
<evidence type="ECO:0000256" key="1">
    <source>
        <dbReference type="ARBA" id="ARBA00004141"/>
    </source>
</evidence>
<dbReference type="InterPro" id="IPR003439">
    <property type="entry name" value="ABC_transporter-like_ATP-bd"/>
</dbReference>
<feature type="transmembrane region" description="Helical" evidence="9">
    <location>
        <begin position="491"/>
        <end position="512"/>
    </location>
</feature>
<dbReference type="InterPro" id="IPR017871">
    <property type="entry name" value="ABC_transporter-like_CS"/>
</dbReference>
<evidence type="ECO:0000256" key="7">
    <source>
        <dbReference type="ARBA" id="ARBA00023136"/>
    </source>
</evidence>
<dbReference type="InterPro" id="IPR027417">
    <property type="entry name" value="P-loop_NTPase"/>
</dbReference>
<accession>A0A9W7ZKW1</accession>
<feature type="domain" description="ABC transporter" evidence="10">
    <location>
        <begin position="45"/>
        <end position="285"/>
    </location>
</feature>
<dbReference type="InterPro" id="IPR013525">
    <property type="entry name" value="ABC2_TM"/>
</dbReference>
<dbReference type="Pfam" id="PF19055">
    <property type="entry name" value="ABC2_membrane_7"/>
    <property type="match status" value="1"/>
</dbReference>
<evidence type="ECO:0000256" key="3">
    <source>
        <dbReference type="ARBA" id="ARBA00022692"/>
    </source>
</evidence>
<evidence type="ECO:0000256" key="2">
    <source>
        <dbReference type="ARBA" id="ARBA00022448"/>
    </source>
</evidence>
<dbReference type="GO" id="GO:0005524">
    <property type="term" value="F:ATP binding"/>
    <property type="evidence" value="ECO:0007669"/>
    <property type="project" value="UniProtKB-KW"/>
</dbReference>
<dbReference type="PANTHER" id="PTHR48041">
    <property type="entry name" value="ABC TRANSPORTER G FAMILY MEMBER 28"/>
    <property type="match status" value="1"/>
</dbReference>
<keyword evidence="7 9" id="KW-0472">Membrane</keyword>
<dbReference type="EMBL" id="JANBPU010000434">
    <property type="protein sequence ID" value="KAJ1911568.1"/>
    <property type="molecule type" value="Genomic_DNA"/>
</dbReference>
<proteinExistence type="predicted"/>
<evidence type="ECO:0000256" key="5">
    <source>
        <dbReference type="ARBA" id="ARBA00022840"/>
    </source>
</evidence>
<dbReference type="PROSITE" id="PS00211">
    <property type="entry name" value="ABC_TRANSPORTER_1"/>
    <property type="match status" value="1"/>
</dbReference>
<dbReference type="SUPFAM" id="SSF52540">
    <property type="entry name" value="P-loop containing nucleoside triphosphate hydrolases"/>
    <property type="match status" value="1"/>
</dbReference>
<dbReference type="GO" id="GO:0016020">
    <property type="term" value="C:membrane"/>
    <property type="evidence" value="ECO:0007669"/>
    <property type="project" value="UniProtKB-SubCell"/>
</dbReference>
<dbReference type="PANTHER" id="PTHR48041:SF139">
    <property type="entry name" value="PROTEIN SCARLET"/>
    <property type="match status" value="1"/>
</dbReference>
<evidence type="ECO:0000256" key="6">
    <source>
        <dbReference type="ARBA" id="ARBA00022989"/>
    </source>
</evidence>
<feature type="transmembrane region" description="Helical" evidence="9">
    <location>
        <begin position="519"/>
        <end position="541"/>
    </location>
</feature>
<reference evidence="11" key="1">
    <citation type="submission" date="2022-07" db="EMBL/GenBank/DDBJ databases">
        <title>Phylogenomic reconstructions and comparative analyses of Kickxellomycotina fungi.</title>
        <authorList>
            <person name="Reynolds N.K."/>
            <person name="Stajich J.E."/>
            <person name="Barry K."/>
            <person name="Grigoriev I.V."/>
            <person name="Crous P."/>
            <person name="Smith M.E."/>
        </authorList>
    </citation>
    <scope>NUCLEOTIDE SEQUENCE</scope>
    <source>
        <strain evidence="11">NBRC 100468</strain>
    </source>
</reference>
<keyword evidence="5" id="KW-0067">ATP-binding</keyword>
<dbReference type="GO" id="GO:0016887">
    <property type="term" value="F:ATP hydrolysis activity"/>
    <property type="evidence" value="ECO:0007669"/>
    <property type="project" value="InterPro"/>
</dbReference>
<keyword evidence="2" id="KW-0813">Transport</keyword>
<name>A0A9W7ZKW1_9FUNG</name>
<keyword evidence="12" id="KW-1185">Reference proteome</keyword>
<dbReference type="InterPro" id="IPR050352">
    <property type="entry name" value="ABCG_transporters"/>
</dbReference>
<dbReference type="PROSITE" id="PS50893">
    <property type="entry name" value="ABC_TRANSPORTER_2"/>
    <property type="match status" value="1"/>
</dbReference>
<dbReference type="Proteomes" id="UP001150538">
    <property type="component" value="Unassembled WGS sequence"/>
</dbReference>
<dbReference type="AlphaFoldDB" id="A0A9W7ZKW1"/>
<keyword evidence="4" id="KW-0547">Nucleotide-binding</keyword>
<evidence type="ECO:0000313" key="12">
    <source>
        <dbReference type="Proteomes" id="UP001150538"/>
    </source>
</evidence>
<evidence type="ECO:0000256" key="9">
    <source>
        <dbReference type="SAM" id="Phobius"/>
    </source>
</evidence>
<dbReference type="InterPro" id="IPR003593">
    <property type="entry name" value="AAA+_ATPase"/>
</dbReference>
<dbReference type="Gene3D" id="3.40.50.300">
    <property type="entry name" value="P-loop containing nucleotide triphosphate hydrolases"/>
    <property type="match status" value="1"/>
</dbReference>
<dbReference type="Pfam" id="PF01061">
    <property type="entry name" value="ABC2_membrane"/>
    <property type="match status" value="1"/>
</dbReference>
<feature type="compositionally biased region" description="Low complexity" evidence="8">
    <location>
        <begin position="699"/>
        <end position="719"/>
    </location>
</feature>
<sequence>MSTSAAFYKKPLDDRVSPLQVTFENLSYYVTVAPQPGDKKPPVLERVKNTFTGGGGTEKCILKNMSGSFQPGRLCAIMGPSGSGKTSMLNLLSGFTSNGRLEGNIWVNGRTADNSALRMLTAYVNQEDIILPTQTVKEAVAFSTALRLPCLDKNIQSQRCQEAINLLSLEHTEKTVIGDDENKGVSGGERKRVAIAMELVTDASILLLDEPTSGLDSHTAITVAKLMKKIALTGRTVVTVIHQPSIEIFNMFDDLLIMKEGRIAYMGEREGCMPFFAQLGYICPKSRNPADYLLTDVLNRPRDVVDSAFLAQESKRLEKLTDAWDHSSDFQKQRENIEFPVLEDIHESSFKRMRSLGTQIKQLVIRDWNNMTRNKLLLNIRLIQIAVFALIGGMVFYNSDSKNPDVQSQNFQGASFYIILTEFFVTAITVLNTYSPQRSLFRREFLNGYYNIHAYFISKVIIELPIHIIGSLIYSAIMYWMVGFQKSAGKYFLFAAVAIAERLCGFALGVHLACFFVDLALAISVIPLLVVPFMAFGGMLVNPGEMPGFIKWCQWISPVKYGYAALAINQFDGLEYKGQDIGSGILDKLNLGRFGVAANIGFILMFSAVFTIQAYISLVHLVRQQGIKKNKKKSKDGSSDPRAIILGPPEDRFINNLNGIDIVSYAQETNMSSATVFNDEKAIPGSPDFSYYQLPDPLSGNNDNRESNNNNNRASSNSKGNHRVSMFGSPYINQN</sequence>